<keyword evidence="2" id="KW-1185">Reference proteome</keyword>
<evidence type="ECO:0008006" key="3">
    <source>
        <dbReference type="Google" id="ProtNLM"/>
    </source>
</evidence>
<dbReference type="Proteomes" id="UP000677918">
    <property type="component" value="Unassembled WGS sequence"/>
</dbReference>
<dbReference type="EMBL" id="BOVK01000058">
    <property type="protein sequence ID" value="GIQ70772.1"/>
    <property type="molecule type" value="Genomic_DNA"/>
</dbReference>
<evidence type="ECO:0000313" key="2">
    <source>
        <dbReference type="Proteomes" id="UP000677918"/>
    </source>
</evidence>
<dbReference type="InterPro" id="IPR022555">
    <property type="entry name" value="DUF2577"/>
</dbReference>
<sequence>MSLLNTIKKASVGAVNAGNPVNVLFGTVTDANPLAVQIDQKTTLSQRFLVVPESITRLEISLQHVHEYSGGGTTETALNAPVVIRRGLAVGDKVLLLRMQGGQSYVVLDRVVS</sequence>
<protein>
    <recommendedName>
        <fullName evidence="3">DUF2577 domain-containing protein</fullName>
    </recommendedName>
</protein>
<organism evidence="1 2">
    <name type="scientific">Xylanibacillus composti</name>
    <dbReference type="NCBI Taxonomy" id="1572762"/>
    <lineage>
        <taxon>Bacteria</taxon>
        <taxon>Bacillati</taxon>
        <taxon>Bacillota</taxon>
        <taxon>Bacilli</taxon>
        <taxon>Bacillales</taxon>
        <taxon>Paenibacillaceae</taxon>
        <taxon>Xylanibacillus</taxon>
    </lineage>
</organism>
<reference evidence="1" key="1">
    <citation type="submission" date="2021-04" db="EMBL/GenBank/DDBJ databases">
        <title>Draft genome sequence of Xylanibacillus composti strain K13.</title>
        <authorList>
            <person name="Uke A."/>
            <person name="Chhe C."/>
            <person name="Baramee S."/>
            <person name="Kosugi A."/>
        </authorList>
    </citation>
    <scope>NUCLEOTIDE SEQUENCE</scope>
    <source>
        <strain evidence="1">K13</strain>
    </source>
</reference>
<dbReference type="AlphaFoldDB" id="A0A8J4H4C2"/>
<proteinExistence type="predicted"/>
<evidence type="ECO:0000313" key="1">
    <source>
        <dbReference type="EMBL" id="GIQ70772.1"/>
    </source>
</evidence>
<dbReference type="Pfam" id="PF10844">
    <property type="entry name" value="DUF2577"/>
    <property type="match status" value="1"/>
</dbReference>
<gene>
    <name evidence="1" type="ORF">XYCOK13_35960</name>
</gene>
<comment type="caution">
    <text evidence="1">The sequence shown here is derived from an EMBL/GenBank/DDBJ whole genome shotgun (WGS) entry which is preliminary data.</text>
</comment>
<accession>A0A8J4H4C2</accession>
<name>A0A8J4H4C2_9BACL</name>
<dbReference type="RefSeq" id="WP_213413584.1">
    <property type="nucleotide sequence ID" value="NZ_BOVK01000058.1"/>
</dbReference>